<dbReference type="InterPro" id="IPR000462">
    <property type="entry name" value="CDP-OH_P_trans"/>
</dbReference>
<dbReference type="PANTHER" id="PTHR14269:SF11">
    <property type="entry name" value="CDP-DIACYLGLYCEROL--GLYCEROL-3-PHOSPHATE 3-PHOSPHATIDYLTRANSFERASE"/>
    <property type="match status" value="1"/>
</dbReference>
<evidence type="ECO:0000256" key="12">
    <source>
        <dbReference type="ARBA" id="ARBA00023209"/>
    </source>
</evidence>
<feature type="transmembrane region" description="Helical" evidence="17">
    <location>
        <begin position="108"/>
        <end position="128"/>
    </location>
</feature>
<comment type="catalytic activity">
    <reaction evidence="14">
        <text>a CDP-1,2-diacyl-sn-glycerol + sn-glycerol 3-phosphate = a 1,2-diacyl-sn-glycero-3-phospho-(1'-sn-glycero-3'-phosphate) + CMP + H(+)</text>
        <dbReference type="Rhea" id="RHEA:12593"/>
        <dbReference type="ChEBI" id="CHEBI:15378"/>
        <dbReference type="ChEBI" id="CHEBI:57597"/>
        <dbReference type="ChEBI" id="CHEBI:58332"/>
        <dbReference type="ChEBI" id="CHEBI:60110"/>
        <dbReference type="ChEBI" id="CHEBI:60377"/>
        <dbReference type="EC" id="2.7.8.5"/>
    </reaction>
</comment>
<evidence type="ECO:0000256" key="16">
    <source>
        <dbReference type="RuleBase" id="RU003750"/>
    </source>
</evidence>
<evidence type="ECO:0000256" key="5">
    <source>
        <dbReference type="ARBA" id="ARBA00014944"/>
    </source>
</evidence>
<keyword evidence="9 17" id="KW-1133">Transmembrane helix</keyword>
<dbReference type="AlphaFoldDB" id="A0A8J7RFX9"/>
<dbReference type="InterPro" id="IPR048254">
    <property type="entry name" value="CDP_ALCOHOL_P_TRANSF_CS"/>
</dbReference>
<keyword evidence="8 17" id="KW-0812">Transmembrane</keyword>
<comment type="similarity">
    <text evidence="3 16">Belongs to the CDP-alcohol phosphatidyltransferase class-I family.</text>
</comment>
<keyword evidence="10" id="KW-0443">Lipid metabolism</keyword>
<evidence type="ECO:0000256" key="13">
    <source>
        <dbReference type="ARBA" id="ARBA00023264"/>
    </source>
</evidence>
<evidence type="ECO:0000256" key="11">
    <source>
        <dbReference type="ARBA" id="ARBA00023136"/>
    </source>
</evidence>
<dbReference type="EC" id="2.7.8.5" evidence="4 15"/>
<dbReference type="GO" id="GO:0016020">
    <property type="term" value="C:membrane"/>
    <property type="evidence" value="ECO:0007669"/>
    <property type="project" value="UniProtKB-SubCell"/>
</dbReference>
<dbReference type="Proteomes" id="UP000673975">
    <property type="component" value="Unassembled WGS sequence"/>
</dbReference>
<dbReference type="InterPro" id="IPR050324">
    <property type="entry name" value="CDP-alcohol_PTase-I"/>
</dbReference>
<feature type="transmembrane region" description="Helical" evidence="17">
    <location>
        <begin position="182"/>
        <end position="203"/>
    </location>
</feature>
<gene>
    <name evidence="18" type="primary">pgsA</name>
    <name evidence="18" type="ORF">NATSA_00765</name>
</gene>
<keyword evidence="11 17" id="KW-0472">Membrane</keyword>
<comment type="subcellular location">
    <subcellularLocation>
        <location evidence="1">Membrane</location>
        <topology evidence="1">Multi-pass membrane protein</topology>
    </subcellularLocation>
</comment>
<keyword evidence="12" id="KW-0594">Phospholipid biosynthesis</keyword>
<comment type="caution">
    <text evidence="18">The sequence shown here is derived from an EMBL/GenBank/DDBJ whole genome shotgun (WGS) entry which is preliminary data.</text>
</comment>
<dbReference type="InterPro" id="IPR004570">
    <property type="entry name" value="Phosphatidylglycerol_P_synth"/>
</dbReference>
<evidence type="ECO:0000256" key="2">
    <source>
        <dbReference type="ARBA" id="ARBA00005042"/>
    </source>
</evidence>
<sequence>MNHKYSVSVCCNFFIFDVVKRVPNILSALRIILAPLFVLMYLQDAFFWAALGLIVFIIAALTDYLDGYYARRYEVTSNTGVFLDPLADKFLTFAGFICIPFLDSGQFPWWVIGVIVFRDIVITALRIWSDYIGFPMQTRYSAKVKTLVQMVFLYVVLLAGAISKAGGMPGDAATALFETGILGWFFYLVMIVTVYTGIEYLYINRRLFKSEPKNV</sequence>
<keyword evidence="13" id="KW-1208">Phospholipid metabolism</keyword>
<feature type="transmembrane region" description="Helical" evidence="17">
    <location>
        <begin position="46"/>
        <end position="65"/>
    </location>
</feature>
<evidence type="ECO:0000256" key="1">
    <source>
        <dbReference type="ARBA" id="ARBA00004141"/>
    </source>
</evidence>
<evidence type="ECO:0000256" key="3">
    <source>
        <dbReference type="ARBA" id="ARBA00010441"/>
    </source>
</evidence>
<dbReference type="EMBL" id="JAFIDN010000001">
    <property type="protein sequence ID" value="MBP3191185.1"/>
    <property type="molecule type" value="Genomic_DNA"/>
</dbReference>
<feature type="transmembrane region" description="Helical" evidence="17">
    <location>
        <begin position="140"/>
        <end position="162"/>
    </location>
</feature>
<evidence type="ECO:0000256" key="4">
    <source>
        <dbReference type="ARBA" id="ARBA00013170"/>
    </source>
</evidence>
<dbReference type="GO" id="GO:0046474">
    <property type="term" value="P:glycerophospholipid biosynthetic process"/>
    <property type="evidence" value="ECO:0007669"/>
    <property type="project" value="TreeGrafter"/>
</dbReference>
<evidence type="ECO:0000256" key="17">
    <source>
        <dbReference type="SAM" id="Phobius"/>
    </source>
</evidence>
<evidence type="ECO:0000313" key="18">
    <source>
        <dbReference type="EMBL" id="MBP3191185.1"/>
    </source>
</evidence>
<accession>A0A8J7RFX9</accession>
<dbReference type="PROSITE" id="PS00379">
    <property type="entry name" value="CDP_ALCOHOL_P_TRANSF"/>
    <property type="match status" value="1"/>
</dbReference>
<comment type="pathway">
    <text evidence="2">Phospholipid metabolism; phosphatidylglycerol biosynthesis; phosphatidylglycerol from CDP-diacylglycerol: step 1/2.</text>
</comment>
<keyword evidence="19" id="KW-1185">Reference proteome</keyword>
<evidence type="ECO:0000256" key="7">
    <source>
        <dbReference type="ARBA" id="ARBA00022679"/>
    </source>
</evidence>
<feature type="transmembrane region" description="Helical" evidence="17">
    <location>
        <begin position="86"/>
        <end position="102"/>
    </location>
</feature>
<proteinExistence type="inferred from homology"/>
<feature type="transmembrane region" description="Helical" evidence="17">
    <location>
        <begin position="22"/>
        <end position="40"/>
    </location>
</feature>
<evidence type="ECO:0000256" key="9">
    <source>
        <dbReference type="ARBA" id="ARBA00022989"/>
    </source>
</evidence>
<evidence type="ECO:0000256" key="6">
    <source>
        <dbReference type="ARBA" id="ARBA00022516"/>
    </source>
</evidence>
<evidence type="ECO:0000256" key="15">
    <source>
        <dbReference type="NCBIfam" id="TIGR00560"/>
    </source>
</evidence>
<dbReference type="PANTHER" id="PTHR14269">
    <property type="entry name" value="CDP-DIACYLGLYCEROL--GLYCEROL-3-PHOSPHATE 3-PHOSPHATIDYLTRANSFERASE-RELATED"/>
    <property type="match status" value="1"/>
</dbReference>
<dbReference type="InterPro" id="IPR043130">
    <property type="entry name" value="CDP-OH_PTrfase_TM_dom"/>
</dbReference>
<evidence type="ECO:0000256" key="14">
    <source>
        <dbReference type="ARBA" id="ARBA00048586"/>
    </source>
</evidence>
<reference evidence="18" key="1">
    <citation type="submission" date="2021-02" db="EMBL/GenBank/DDBJ databases">
        <title>Natronogracilivirga saccharolytica gen. nov. sp. nov. a new anaerobic, haloalkiliphilic carbohydrate-fermenting bacterium from soda lake and proposing of Cyclonatronumiaceae fam. nov. in the phylum Balneolaeota.</title>
        <authorList>
            <person name="Zhilina T.N."/>
            <person name="Sorokin D.Y."/>
            <person name="Zavarzina D.G."/>
            <person name="Toshchakov S.V."/>
            <person name="Kublanov I.V."/>
        </authorList>
    </citation>
    <scope>NUCLEOTIDE SEQUENCE</scope>
    <source>
        <strain evidence="18">Z-1702</strain>
    </source>
</reference>
<dbReference type="Gene3D" id="1.20.120.1760">
    <property type="match status" value="1"/>
</dbReference>
<dbReference type="NCBIfam" id="TIGR00560">
    <property type="entry name" value="pgsA"/>
    <property type="match status" value="1"/>
</dbReference>
<evidence type="ECO:0000313" key="19">
    <source>
        <dbReference type="Proteomes" id="UP000673975"/>
    </source>
</evidence>
<evidence type="ECO:0000256" key="10">
    <source>
        <dbReference type="ARBA" id="ARBA00023098"/>
    </source>
</evidence>
<keyword evidence="7 16" id="KW-0808">Transferase</keyword>
<evidence type="ECO:0000256" key="8">
    <source>
        <dbReference type="ARBA" id="ARBA00022692"/>
    </source>
</evidence>
<dbReference type="Pfam" id="PF01066">
    <property type="entry name" value="CDP-OH_P_transf"/>
    <property type="match status" value="1"/>
</dbReference>
<organism evidence="18 19">
    <name type="scientific">Natronogracilivirga saccharolytica</name>
    <dbReference type="NCBI Taxonomy" id="2812953"/>
    <lineage>
        <taxon>Bacteria</taxon>
        <taxon>Pseudomonadati</taxon>
        <taxon>Balneolota</taxon>
        <taxon>Balneolia</taxon>
        <taxon>Balneolales</taxon>
        <taxon>Cyclonatronaceae</taxon>
        <taxon>Natronogracilivirga</taxon>
    </lineage>
</organism>
<dbReference type="GO" id="GO:0008444">
    <property type="term" value="F:CDP-diacylglycerol-glycerol-3-phosphate 3-phosphatidyltransferase activity"/>
    <property type="evidence" value="ECO:0007669"/>
    <property type="project" value="UniProtKB-UniRule"/>
</dbReference>
<keyword evidence="6" id="KW-0444">Lipid biosynthesis</keyword>
<protein>
    <recommendedName>
        <fullName evidence="5 15">CDP-diacylglycerol--glycerol-3-phosphate 3-phosphatidyltransferase</fullName>
        <ecNumber evidence="4 15">2.7.8.5</ecNumber>
    </recommendedName>
</protein>
<dbReference type="PIRSF" id="PIRSF000847">
    <property type="entry name" value="Phos_ph_gly_syn"/>
    <property type="match status" value="1"/>
</dbReference>
<name>A0A8J7RFX9_9BACT</name>